<evidence type="ECO:0000313" key="4">
    <source>
        <dbReference type="EMBL" id="MPN17259.1"/>
    </source>
</evidence>
<evidence type="ECO:0000256" key="1">
    <source>
        <dbReference type="ARBA" id="ARBA00022505"/>
    </source>
</evidence>
<dbReference type="GO" id="GO:0016491">
    <property type="term" value="F:oxidoreductase activity"/>
    <property type="evidence" value="ECO:0007669"/>
    <property type="project" value="InterPro"/>
</dbReference>
<dbReference type="InterPro" id="IPR046867">
    <property type="entry name" value="AldOxase/xan_DH_MoCoBD2"/>
</dbReference>
<dbReference type="InterPro" id="IPR016208">
    <property type="entry name" value="Ald_Oxase/xanthine_DH-like"/>
</dbReference>
<accession>A0A645FUR2</accession>
<comment type="caution">
    <text evidence="4">The sequence shown here is derived from an EMBL/GenBank/DDBJ whole genome shotgun (WGS) entry which is preliminary data.</text>
</comment>
<evidence type="ECO:0000259" key="3">
    <source>
        <dbReference type="Pfam" id="PF20256"/>
    </source>
</evidence>
<dbReference type="GO" id="GO:0005506">
    <property type="term" value="F:iron ion binding"/>
    <property type="evidence" value="ECO:0007669"/>
    <property type="project" value="InterPro"/>
</dbReference>
<gene>
    <name evidence="4" type="ORF">SDC9_164612</name>
</gene>
<evidence type="ECO:0000256" key="2">
    <source>
        <dbReference type="SAM" id="MobiDB-lite"/>
    </source>
</evidence>
<dbReference type="PANTHER" id="PTHR11908:SF132">
    <property type="entry name" value="ALDEHYDE OXIDASE 1-RELATED"/>
    <property type="match status" value="1"/>
</dbReference>
<keyword evidence="1" id="KW-0500">Molybdenum</keyword>
<dbReference type="AlphaFoldDB" id="A0A645FUR2"/>
<proteinExistence type="predicted"/>
<dbReference type="SUPFAM" id="SSF56003">
    <property type="entry name" value="Molybdenum cofactor-binding domain"/>
    <property type="match status" value="1"/>
</dbReference>
<feature type="domain" description="Aldehyde oxidase/xanthine dehydrogenase second molybdopterin binding" evidence="3">
    <location>
        <begin position="5"/>
        <end position="110"/>
    </location>
</feature>
<feature type="region of interest" description="Disordered" evidence="2">
    <location>
        <begin position="1"/>
        <end position="24"/>
    </location>
</feature>
<protein>
    <recommendedName>
        <fullName evidence="3">Aldehyde oxidase/xanthine dehydrogenase second molybdopterin binding domain-containing protein</fullName>
    </recommendedName>
</protein>
<dbReference type="Gene3D" id="3.30.365.10">
    <property type="entry name" value="Aldehyde oxidase/xanthine dehydrogenase, molybdopterin binding domain"/>
    <property type="match status" value="1"/>
</dbReference>
<dbReference type="InterPro" id="IPR037165">
    <property type="entry name" value="AldOxase/xan_DH_Mopterin-bd_sf"/>
</dbReference>
<dbReference type="Pfam" id="PF20256">
    <property type="entry name" value="MoCoBD_2"/>
    <property type="match status" value="1"/>
</dbReference>
<reference evidence="4" key="1">
    <citation type="submission" date="2019-08" db="EMBL/GenBank/DDBJ databases">
        <authorList>
            <person name="Kucharzyk K."/>
            <person name="Murdoch R.W."/>
            <person name="Higgins S."/>
            <person name="Loffler F."/>
        </authorList>
    </citation>
    <scope>NUCLEOTIDE SEQUENCE</scope>
</reference>
<name>A0A645FUR2_9ZZZZ</name>
<dbReference type="EMBL" id="VSSQ01064344">
    <property type="protein sequence ID" value="MPN17259.1"/>
    <property type="molecule type" value="Genomic_DNA"/>
</dbReference>
<sequence length="220" mass="22715">MGRGTSMFKGLSNLNPKTGKGQSGPAWTVGAQAVEVEMDLRDYTYRIIRAYSVMDVGNLINPEGMSGSVRGGMSMGISMASRENFSYAKNGRGEMTTPSLRSYKALHIGEEPIYELDFVETPQLDAPYGMRSMSEHGIIGMPAALANALSKACGVAFNQLPLKPEDLWRTATGAGAVAEPMRAPGAAAAVAAAGDAAVGAEASAAAFGEGAGFAEGGGIQ</sequence>
<dbReference type="PANTHER" id="PTHR11908">
    <property type="entry name" value="XANTHINE DEHYDROGENASE"/>
    <property type="match status" value="1"/>
</dbReference>
<organism evidence="4">
    <name type="scientific">bioreactor metagenome</name>
    <dbReference type="NCBI Taxonomy" id="1076179"/>
    <lineage>
        <taxon>unclassified sequences</taxon>
        <taxon>metagenomes</taxon>
        <taxon>ecological metagenomes</taxon>
    </lineage>
</organism>